<dbReference type="Pfam" id="PF03389">
    <property type="entry name" value="MobA_MobL"/>
    <property type="match status" value="1"/>
</dbReference>
<dbReference type="Proteomes" id="UP000321501">
    <property type="component" value="Chromosome"/>
</dbReference>
<comment type="similarity">
    <text evidence="1">Belongs to the MobA/MobL family.</text>
</comment>
<protein>
    <submittedName>
        <fullName evidence="4">Nickase</fullName>
    </submittedName>
</protein>
<evidence type="ECO:0000313" key="5">
    <source>
        <dbReference type="Proteomes" id="UP000321501"/>
    </source>
</evidence>
<gene>
    <name evidence="4" type="ORF">JMUB3934_0056</name>
</gene>
<dbReference type="Gene3D" id="3.30.930.30">
    <property type="match status" value="1"/>
</dbReference>
<dbReference type="EMBL" id="AP019835">
    <property type="protein sequence ID" value="BBM48787.1"/>
    <property type="molecule type" value="Genomic_DNA"/>
</dbReference>
<sequence length="112" mass="12978">MVDSFHFNISICKRGKGKSAVASAAYISCENIKNEWDGVTHKYENKKGLLYSEIFLPDHVPIEFKDRKFLWNSVELNEKAINSQLARNFIISLQPSLSIEENKRMCRDTIHM</sequence>
<evidence type="ECO:0000256" key="2">
    <source>
        <dbReference type="ARBA" id="ARBA00022971"/>
    </source>
</evidence>
<feature type="domain" description="MobA/MobL protein" evidence="3">
    <location>
        <begin position="18"/>
        <end position="110"/>
    </location>
</feature>
<keyword evidence="2" id="KW-0184">Conjugation</keyword>
<evidence type="ECO:0000256" key="1">
    <source>
        <dbReference type="ARBA" id="ARBA00010873"/>
    </source>
</evidence>
<accession>A0A510KC94</accession>
<evidence type="ECO:0000313" key="4">
    <source>
        <dbReference type="EMBL" id="BBM48787.1"/>
    </source>
</evidence>
<organism evidence="4 5">
    <name type="scientific">Leptotrichia wadei</name>
    <dbReference type="NCBI Taxonomy" id="157687"/>
    <lineage>
        <taxon>Bacteria</taxon>
        <taxon>Fusobacteriati</taxon>
        <taxon>Fusobacteriota</taxon>
        <taxon>Fusobacteriia</taxon>
        <taxon>Fusobacteriales</taxon>
        <taxon>Leptotrichiaceae</taxon>
        <taxon>Leptotrichia</taxon>
    </lineage>
</organism>
<name>A0A510KC94_9FUSO</name>
<proteinExistence type="inferred from homology"/>
<evidence type="ECO:0000259" key="3">
    <source>
        <dbReference type="Pfam" id="PF03389"/>
    </source>
</evidence>
<reference evidence="4 5" key="1">
    <citation type="submission" date="2019-07" db="EMBL/GenBank/DDBJ databases">
        <title>Complete Genome Sequence of Leptotrichia wadei Strain JMUB3934.</title>
        <authorList>
            <person name="Watanabe S."/>
            <person name="Cui L."/>
        </authorList>
    </citation>
    <scope>NUCLEOTIDE SEQUENCE [LARGE SCALE GENOMIC DNA]</scope>
    <source>
        <strain evidence="4 5">JMUB3934</strain>
    </source>
</reference>
<dbReference type="AlphaFoldDB" id="A0A510KC94"/>
<dbReference type="InterPro" id="IPR005053">
    <property type="entry name" value="MobA_MobL"/>
</dbReference>